<dbReference type="InterPro" id="IPR013785">
    <property type="entry name" value="Aldolase_TIM"/>
</dbReference>
<evidence type="ECO:0000313" key="12">
    <source>
        <dbReference type="EMBL" id="KAK9811955.1"/>
    </source>
</evidence>
<evidence type="ECO:0000256" key="9">
    <source>
        <dbReference type="ARBA" id="ARBA00093606"/>
    </source>
</evidence>
<evidence type="ECO:0000256" key="2">
    <source>
        <dbReference type="ARBA" id="ARBA00005133"/>
    </source>
</evidence>
<dbReference type="InterPro" id="IPR006062">
    <property type="entry name" value="His_biosynth"/>
</dbReference>
<evidence type="ECO:0000256" key="11">
    <source>
        <dbReference type="RuleBase" id="RU364022"/>
    </source>
</evidence>
<keyword evidence="6 10" id="KW-0368">Histidine biosynthesis</keyword>
<evidence type="ECO:0000256" key="5">
    <source>
        <dbReference type="ARBA" id="ARBA00022605"/>
    </source>
</evidence>
<dbReference type="GO" id="GO:0009507">
    <property type="term" value="C:chloroplast"/>
    <property type="evidence" value="ECO:0007669"/>
    <property type="project" value="UniProtKB-SubCell"/>
</dbReference>
<keyword evidence="5 10" id="KW-0028">Amino-acid biosynthesis</keyword>
<dbReference type="GO" id="GO:0003949">
    <property type="term" value="F:1-(5-phosphoribosyl)-5-[(5-phosphoribosylamino)methylideneamino]imidazole-4-carboxamide isomerase activity"/>
    <property type="evidence" value="ECO:0007669"/>
    <property type="project" value="UniProtKB-EC"/>
</dbReference>
<dbReference type="InterPro" id="IPR011858">
    <property type="entry name" value="His6/HISN3"/>
</dbReference>
<sequence length="278" mass="29957">MVWRGFASRDQHSIAFRPCIDIHKGKVKQIVGSTLRDLPQTGSTPVQPQTNFESEFPAQFYANLYQECNLTGGHVIILGADAASKNAAFEALQAYPGGLQLGGGVSPSNAFAYLDAGASHVIVTSYVFREGHLDAERLKEMVSAVGKERLVLDLSCRRRDGTYYVVTDRWQRFSELAVDEVSLQELAKSCSEFLVHGVDVEGKRLGIDEELVALLGQSSPIPVTYAGGASSMADLEQVRAAGKGQVDVTVGSALDIFGGSLPFADVMDWHRQHAGAAP</sequence>
<keyword evidence="11" id="KW-0934">Plastid</keyword>
<proteinExistence type="inferred from homology"/>
<evidence type="ECO:0000313" key="13">
    <source>
        <dbReference type="Proteomes" id="UP001465755"/>
    </source>
</evidence>
<comment type="caution">
    <text evidence="12">The sequence shown here is derived from an EMBL/GenBank/DDBJ whole genome shotgun (WGS) entry which is preliminary data.</text>
</comment>
<dbReference type="Proteomes" id="UP001465755">
    <property type="component" value="Unassembled WGS sequence"/>
</dbReference>
<dbReference type="Pfam" id="PF00977">
    <property type="entry name" value="His_biosynth"/>
    <property type="match status" value="1"/>
</dbReference>
<dbReference type="AlphaFoldDB" id="A0AAW1PU97"/>
<comment type="catalytic activity">
    <reaction evidence="8">
        <text>1-(5-phospho-beta-D-ribosyl)-5-[(5-phospho-beta-D-ribosylamino)methylideneamino]imidazole-4-carboxamide = 5-[(5-phospho-1-deoxy-D-ribulos-1-ylimino)methylamino]-1-(5-phospho-beta-D-ribosyl)imidazole-4-carboxamide</text>
        <dbReference type="Rhea" id="RHEA:15469"/>
        <dbReference type="ChEBI" id="CHEBI:58435"/>
        <dbReference type="ChEBI" id="CHEBI:58525"/>
        <dbReference type="EC" id="5.3.1.16"/>
    </reaction>
    <physiologicalReaction direction="left-to-right" evidence="8">
        <dbReference type="Rhea" id="RHEA:15470"/>
    </physiologicalReaction>
</comment>
<dbReference type="EC" id="5.3.1.16" evidence="4 11"/>
<dbReference type="InterPro" id="IPR011060">
    <property type="entry name" value="RibuloseP-bd_barrel"/>
</dbReference>
<dbReference type="FunFam" id="3.20.20.70:FF:000110">
    <property type="entry name" value="1-(5-phosphoribosyl)-5-[(5-phosphoribosylamino)methylideneamino] imidazole-4-carboxamide isomerase, chloroplastic"/>
    <property type="match status" value="1"/>
</dbReference>
<dbReference type="CDD" id="cd04723">
    <property type="entry name" value="HisA_HisF"/>
    <property type="match status" value="1"/>
</dbReference>
<dbReference type="PANTHER" id="PTHR43090:SF2">
    <property type="entry name" value="1-(5-PHOSPHORIBOSYL)-5-[(5-PHOSPHORIBOSYLAMINO)METHYLIDENEAMINO] IMIDAZOLE-4-CARBOXAMIDE ISOMERASE"/>
    <property type="match status" value="1"/>
</dbReference>
<evidence type="ECO:0000256" key="1">
    <source>
        <dbReference type="ARBA" id="ARBA00001959"/>
    </source>
</evidence>
<protein>
    <recommendedName>
        <fullName evidence="9 11">1-(5-phosphoribosyl)-5-[(5-phosphoribosylamino)methylideneamino] imidazole-4-carboxamide isomerase HISN3, chloroplastic</fullName>
        <ecNumber evidence="4 11">5.3.1.16</ecNumber>
    </recommendedName>
    <alternativeName>
        <fullName evidence="11">5-proFAR isomerase</fullName>
    </alternativeName>
    <alternativeName>
        <fullName evidence="11">Phosphoribosylformimino-5-aminoimidazole carboxamide ribotide isomerase</fullName>
    </alternativeName>
</protein>
<evidence type="ECO:0000256" key="10">
    <source>
        <dbReference type="RuleBase" id="RU003657"/>
    </source>
</evidence>
<comment type="pathway">
    <text evidence="2 11">Amino-acid biosynthesis; L-histidine biosynthesis; L-histidine from 5-phospho-alpha-D-ribose 1-diphosphate: step 4/9.</text>
</comment>
<dbReference type="GO" id="GO:0000162">
    <property type="term" value="P:L-tryptophan biosynthetic process"/>
    <property type="evidence" value="ECO:0007669"/>
    <property type="project" value="TreeGrafter"/>
</dbReference>
<dbReference type="EMBL" id="JALJOQ010000010">
    <property type="protein sequence ID" value="KAK9811955.1"/>
    <property type="molecule type" value="Genomic_DNA"/>
</dbReference>
<organism evidence="12 13">
    <name type="scientific">Symbiochloris irregularis</name>
    <dbReference type="NCBI Taxonomy" id="706552"/>
    <lineage>
        <taxon>Eukaryota</taxon>
        <taxon>Viridiplantae</taxon>
        <taxon>Chlorophyta</taxon>
        <taxon>core chlorophytes</taxon>
        <taxon>Trebouxiophyceae</taxon>
        <taxon>Trebouxiales</taxon>
        <taxon>Trebouxiaceae</taxon>
        <taxon>Symbiochloris</taxon>
    </lineage>
</organism>
<dbReference type="NCBIfam" id="TIGR02129">
    <property type="entry name" value="hisA_euk"/>
    <property type="match status" value="1"/>
</dbReference>
<comment type="cofactor">
    <cofactor evidence="1">
        <name>Na(+)</name>
        <dbReference type="ChEBI" id="CHEBI:29101"/>
    </cofactor>
</comment>
<dbReference type="Gene3D" id="3.20.20.70">
    <property type="entry name" value="Aldolase class I"/>
    <property type="match status" value="1"/>
</dbReference>
<keyword evidence="7 11" id="KW-0413">Isomerase</keyword>
<name>A0AAW1PU97_9CHLO</name>
<comment type="similarity">
    <text evidence="3 10">Belongs to the HisA/HisF family.</text>
</comment>
<keyword evidence="13" id="KW-1185">Reference proteome</keyword>
<dbReference type="InterPro" id="IPR044524">
    <property type="entry name" value="Isoase_HisA-like"/>
</dbReference>
<dbReference type="PANTHER" id="PTHR43090">
    <property type="entry name" value="1-(5-PHOSPHORIBOSYL)-5-[(5-PHOSPHORIBOSYLAMINO)METHYLIDENEAMINO] IMIDAZOLE-4-CARBOXAMIDE ISOMERASE"/>
    <property type="match status" value="1"/>
</dbReference>
<accession>A0AAW1PU97</accession>
<evidence type="ECO:0000256" key="7">
    <source>
        <dbReference type="ARBA" id="ARBA00023235"/>
    </source>
</evidence>
<dbReference type="GO" id="GO:0000105">
    <property type="term" value="P:L-histidine biosynthetic process"/>
    <property type="evidence" value="ECO:0007669"/>
    <property type="project" value="UniProtKB-KW"/>
</dbReference>
<evidence type="ECO:0000256" key="6">
    <source>
        <dbReference type="ARBA" id="ARBA00023102"/>
    </source>
</evidence>
<keyword evidence="11" id="KW-0150">Chloroplast</keyword>
<reference evidence="12 13" key="1">
    <citation type="journal article" date="2024" name="Nat. Commun.">
        <title>Phylogenomics reveals the evolutionary origins of lichenization in chlorophyte algae.</title>
        <authorList>
            <person name="Puginier C."/>
            <person name="Libourel C."/>
            <person name="Otte J."/>
            <person name="Skaloud P."/>
            <person name="Haon M."/>
            <person name="Grisel S."/>
            <person name="Petersen M."/>
            <person name="Berrin J.G."/>
            <person name="Delaux P.M."/>
            <person name="Dal Grande F."/>
            <person name="Keller J."/>
        </authorList>
    </citation>
    <scope>NUCLEOTIDE SEQUENCE [LARGE SCALE GENOMIC DNA]</scope>
    <source>
        <strain evidence="12 13">SAG 2036</strain>
    </source>
</reference>
<comment type="subcellular location">
    <subcellularLocation>
        <location evidence="11">Plastid</location>
        <location evidence="11">Chloroplast</location>
    </subcellularLocation>
</comment>
<gene>
    <name evidence="12" type="ORF">WJX73_002921</name>
</gene>
<evidence type="ECO:0000256" key="4">
    <source>
        <dbReference type="ARBA" id="ARBA00012550"/>
    </source>
</evidence>
<evidence type="ECO:0000256" key="3">
    <source>
        <dbReference type="ARBA" id="ARBA00009667"/>
    </source>
</evidence>
<dbReference type="SUPFAM" id="SSF51366">
    <property type="entry name" value="Ribulose-phoshate binding barrel"/>
    <property type="match status" value="1"/>
</dbReference>
<evidence type="ECO:0000256" key="8">
    <source>
        <dbReference type="ARBA" id="ARBA00093256"/>
    </source>
</evidence>